<dbReference type="PANTHER" id="PTHR42993:SF1">
    <property type="entry name" value="MAOC-LIKE DEHYDRATASE DOMAIN-CONTAINING PROTEIN"/>
    <property type="match status" value="1"/>
</dbReference>
<reference evidence="4 6" key="1">
    <citation type="submission" date="2017-10" db="EMBL/GenBank/DDBJ databases">
        <title>The draft genome sequence of Williamsia sp. BULT 1.1 isolated from the semi-arid grassland soils from South Africa.</title>
        <authorList>
            <person name="Kabwe M.H."/>
            <person name="Govender N."/>
            <person name="Mutseka Lunga P."/>
            <person name="Vikram S."/>
            <person name="Makhalanyane T.P."/>
        </authorList>
    </citation>
    <scope>NUCLEOTIDE SEQUENCE [LARGE SCALE GENOMIC DNA]</scope>
    <source>
        <strain evidence="4 6">BULT 1.1</strain>
    </source>
</reference>
<keyword evidence="8" id="KW-1185">Reference proteome</keyword>
<dbReference type="SUPFAM" id="SSF54637">
    <property type="entry name" value="Thioesterase/thiol ester dehydrase-isomerase"/>
    <property type="match status" value="1"/>
</dbReference>
<feature type="domain" description="MaoC-like" evidence="2">
    <location>
        <begin position="12"/>
        <end position="118"/>
    </location>
</feature>
<dbReference type="Proteomes" id="UP000225108">
    <property type="component" value="Unassembled WGS sequence"/>
</dbReference>
<evidence type="ECO:0000256" key="1">
    <source>
        <dbReference type="ARBA" id="ARBA00005254"/>
    </source>
</evidence>
<protein>
    <submittedName>
        <fullName evidence="5">Acyl dehydratase</fullName>
    </submittedName>
    <submittedName>
        <fullName evidence="4">Enoyl-CoA hydratase</fullName>
    </submittedName>
    <submittedName>
        <fullName evidence="3">MaoC family dehydratase</fullName>
    </submittedName>
</protein>
<evidence type="ECO:0000313" key="8">
    <source>
        <dbReference type="Proteomes" id="UP001185792"/>
    </source>
</evidence>
<dbReference type="AlphaFoldDB" id="A0A2G3PHJ1"/>
<accession>A0A2G3PHJ1</accession>
<dbReference type="Proteomes" id="UP000274762">
    <property type="component" value="Unassembled WGS sequence"/>
</dbReference>
<evidence type="ECO:0000313" key="7">
    <source>
        <dbReference type="Proteomes" id="UP000274762"/>
    </source>
</evidence>
<dbReference type="Gene3D" id="3.10.129.10">
    <property type="entry name" value="Hotdog Thioesterase"/>
    <property type="match status" value="1"/>
</dbReference>
<comment type="similarity">
    <text evidence="1">Belongs to the enoyl-CoA hydratase/isomerase family.</text>
</comment>
<reference evidence="3 8" key="3">
    <citation type="submission" date="2023-10" db="EMBL/GenBank/DDBJ databases">
        <title>Development of a sustainable strategy for remediation of hydrocarbon-contaminated territories based on the waste exchange concept.</title>
        <authorList>
            <person name="Krivoruchko A."/>
        </authorList>
    </citation>
    <scope>NUCLEOTIDE SEQUENCE [LARGE SCALE GENOMIC DNA]</scope>
    <source>
        <strain evidence="3 8">IEGM 1236</strain>
    </source>
</reference>
<dbReference type="PANTHER" id="PTHR42993">
    <property type="entry name" value="MAOC-LIKE DEHYDRATASE DOMAIN-CONTAINING PROTEIN"/>
    <property type="match status" value="1"/>
</dbReference>
<dbReference type="EMBL" id="RBKV01000001">
    <property type="protein sequence ID" value="RKR94082.1"/>
    <property type="molecule type" value="Genomic_DNA"/>
</dbReference>
<sequence length="152" mass="16179">MRVFGSATEVLTAVGSELGSSEWITVTQERVDQFAEATGDHQWIHVDVERAKAESPYGGTIAHGFLSLSLLPMLGAQIYGFEGVKMALNYGSNKVRFPSPVLVGSKVRLTTTLAEATDLGDGAIQIVFGHTLAVEGTAKPAVVAEMVVRVVF</sequence>
<dbReference type="InterPro" id="IPR039375">
    <property type="entry name" value="NodN-like"/>
</dbReference>
<dbReference type="OrthoDB" id="9801735at2"/>
<dbReference type="RefSeq" id="WP_030172773.1">
    <property type="nucleotide sequence ID" value="NZ_CBCRXS010000010.1"/>
</dbReference>
<reference evidence="5 7" key="2">
    <citation type="submission" date="2018-10" db="EMBL/GenBank/DDBJ databases">
        <title>Sequencing the genomes of 1000 actinobacteria strains.</title>
        <authorList>
            <person name="Klenk H.-P."/>
        </authorList>
    </citation>
    <scope>NUCLEOTIDE SEQUENCE [LARGE SCALE GENOMIC DNA]</scope>
    <source>
        <strain evidence="5 7">DSM 44343</strain>
    </source>
</reference>
<evidence type="ECO:0000259" key="2">
    <source>
        <dbReference type="Pfam" id="PF01575"/>
    </source>
</evidence>
<dbReference type="InterPro" id="IPR002539">
    <property type="entry name" value="MaoC-like_dom"/>
</dbReference>
<comment type="caution">
    <text evidence="4">The sequence shown here is derived from an EMBL/GenBank/DDBJ whole genome shotgun (WGS) entry which is preliminary data.</text>
</comment>
<dbReference type="InterPro" id="IPR029069">
    <property type="entry name" value="HotDog_dom_sf"/>
</dbReference>
<accession>A0A495K0R6</accession>
<evidence type="ECO:0000313" key="4">
    <source>
        <dbReference type="EMBL" id="PHV65275.1"/>
    </source>
</evidence>
<evidence type="ECO:0000313" key="6">
    <source>
        <dbReference type="Proteomes" id="UP000225108"/>
    </source>
</evidence>
<name>A0A2G3PHJ1_WILMA</name>
<dbReference type="EMBL" id="PEBD01000010">
    <property type="protein sequence ID" value="PHV65275.1"/>
    <property type="molecule type" value="Genomic_DNA"/>
</dbReference>
<evidence type="ECO:0000313" key="3">
    <source>
        <dbReference type="EMBL" id="MDV7132650.1"/>
    </source>
</evidence>
<evidence type="ECO:0000313" key="5">
    <source>
        <dbReference type="EMBL" id="RKR94082.1"/>
    </source>
</evidence>
<dbReference type="CDD" id="cd03450">
    <property type="entry name" value="NodN"/>
    <property type="match status" value="1"/>
</dbReference>
<dbReference type="Proteomes" id="UP001185792">
    <property type="component" value="Unassembled WGS sequence"/>
</dbReference>
<proteinExistence type="inferred from homology"/>
<organism evidence="4 6">
    <name type="scientific">Williamsia marianensis</name>
    <dbReference type="NCBI Taxonomy" id="85044"/>
    <lineage>
        <taxon>Bacteria</taxon>
        <taxon>Bacillati</taxon>
        <taxon>Actinomycetota</taxon>
        <taxon>Actinomycetes</taxon>
        <taxon>Mycobacteriales</taxon>
        <taxon>Nocardiaceae</taxon>
        <taxon>Williamsia</taxon>
    </lineage>
</organism>
<gene>
    <name evidence="4" type="ORF">CSW57_15860</name>
    <name evidence="5" type="ORF">DFJ75_0873</name>
    <name evidence="3" type="ORF">R4198_03015</name>
</gene>
<dbReference type="Pfam" id="PF01575">
    <property type="entry name" value="MaoC_dehydratas"/>
    <property type="match status" value="1"/>
</dbReference>
<dbReference type="EMBL" id="JAWLUM010000001">
    <property type="protein sequence ID" value="MDV7132650.1"/>
    <property type="molecule type" value="Genomic_DNA"/>
</dbReference>